<evidence type="ECO:0000256" key="4">
    <source>
        <dbReference type="ARBA" id="ARBA00023136"/>
    </source>
</evidence>
<dbReference type="PANTHER" id="PTHR10924">
    <property type="entry name" value="MAJOR FACILITATOR SUPERFAMILY PROTEIN-RELATED"/>
    <property type="match status" value="1"/>
</dbReference>
<dbReference type="InterPro" id="IPR049680">
    <property type="entry name" value="FLVCR1-2_SLC49-like"/>
</dbReference>
<gene>
    <name evidence="6" type="ORF">FKW44_008400</name>
</gene>
<dbReference type="InterPro" id="IPR036259">
    <property type="entry name" value="MFS_trans_sf"/>
</dbReference>
<protein>
    <submittedName>
        <fullName evidence="6">Uncharacterized protein</fullName>
    </submittedName>
</protein>
<keyword evidence="2 5" id="KW-0812">Transmembrane</keyword>
<dbReference type="SUPFAM" id="SSF103473">
    <property type="entry name" value="MFS general substrate transporter"/>
    <property type="match status" value="1"/>
</dbReference>
<accession>A0A7T8KGD0</accession>
<evidence type="ECO:0000313" key="6">
    <source>
        <dbReference type="EMBL" id="QQP55268.1"/>
    </source>
</evidence>
<dbReference type="GO" id="GO:0020037">
    <property type="term" value="F:heme binding"/>
    <property type="evidence" value="ECO:0007669"/>
    <property type="project" value="TreeGrafter"/>
</dbReference>
<evidence type="ECO:0000256" key="5">
    <source>
        <dbReference type="SAM" id="Phobius"/>
    </source>
</evidence>
<keyword evidence="3 5" id="KW-1133">Transmembrane helix</keyword>
<dbReference type="PANTHER" id="PTHR10924:SF4">
    <property type="entry name" value="GH15861P"/>
    <property type="match status" value="1"/>
</dbReference>
<sequence length="85" mass="9591">MEDNNTLKDSPPPSGFRVYPKRWMILALFVAYSASNAFQWTQLVIITSILEKHYGVGSLAISWTSIIYMATYIPLIFPASGSFKK</sequence>
<keyword evidence="7" id="KW-1185">Reference proteome</keyword>
<evidence type="ECO:0000256" key="1">
    <source>
        <dbReference type="ARBA" id="ARBA00004141"/>
    </source>
</evidence>
<dbReference type="OrthoDB" id="422206at2759"/>
<organism evidence="6 7">
    <name type="scientific">Caligus rogercresseyi</name>
    <name type="common">Sea louse</name>
    <dbReference type="NCBI Taxonomy" id="217165"/>
    <lineage>
        <taxon>Eukaryota</taxon>
        <taxon>Metazoa</taxon>
        <taxon>Ecdysozoa</taxon>
        <taxon>Arthropoda</taxon>
        <taxon>Crustacea</taxon>
        <taxon>Multicrustacea</taxon>
        <taxon>Hexanauplia</taxon>
        <taxon>Copepoda</taxon>
        <taxon>Siphonostomatoida</taxon>
        <taxon>Caligidae</taxon>
        <taxon>Caligus</taxon>
    </lineage>
</organism>
<reference evidence="7" key="1">
    <citation type="submission" date="2021-01" db="EMBL/GenBank/DDBJ databases">
        <title>Caligus Genome Assembly.</title>
        <authorList>
            <person name="Gallardo-Escarate C."/>
        </authorList>
    </citation>
    <scope>NUCLEOTIDE SEQUENCE [LARGE SCALE GENOMIC DNA]</scope>
</reference>
<feature type="transmembrane region" description="Helical" evidence="5">
    <location>
        <begin position="23"/>
        <end position="50"/>
    </location>
</feature>
<feature type="non-terminal residue" evidence="6">
    <location>
        <position position="85"/>
    </location>
</feature>
<dbReference type="EMBL" id="CP045894">
    <property type="protein sequence ID" value="QQP55268.1"/>
    <property type="molecule type" value="Genomic_DNA"/>
</dbReference>
<dbReference type="GO" id="GO:0097037">
    <property type="term" value="P:heme export"/>
    <property type="evidence" value="ECO:0007669"/>
    <property type="project" value="TreeGrafter"/>
</dbReference>
<proteinExistence type="predicted"/>
<dbReference type="AlphaFoldDB" id="A0A7T8KGD0"/>
<evidence type="ECO:0000256" key="3">
    <source>
        <dbReference type="ARBA" id="ARBA00022989"/>
    </source>
</evidence>
<name>A0A7T8KGD0_CALRO</name>
<dbReference type="GO" id="GO:0016020">
    <property type="term" value="C:membrane"/>
    <property type="evidence" value="ECO:0007669"/>
    <property type="project" value="UniProtKB-SubCell"/>
</dbReference>
<keyword evidence="4 5" id="KW-0472">Membrane</keyword>
<dbReference type="Proteomes" id="UP000595437">
    <property type="component" value="Chromosome 5"/>
</dbReference>
<dbReference type="GO" id="GO:0015232">
    <property type="term" value="F:heme transmembrane transporter activity"/>
    <property type="evidence" value="ECO:0007669"/>
    <property type="project" value="TreeGrafter"/>
</dbReference>
<evidence type="ECO:0000256" key="2">
    <source>
        <dbReference type="ARBA" id="ARBA00022692"/>
    </source>
</evidence>
<feature type="transmembrane region" description="Helical" evidence="5">
    <location>
        <begin position="56"/>
        <end position="77"/>
    </location>
</feature>
<evidence type="ECO:0000313" key="7">
    <source>
        <dbReference type="Proteomes" id="UP000595437"/>
    </source>
</evidence>
<comment type="subcellular location">
    <subcellularLocation>
        <location evidence="1">Membrane</location>
        <topology evidence="1">Multi-pass membrane protein</topology>
    </subcellularLocation>
</comment>